<evidence type="ECO:0008006" key="13">
    <source>
        <dbReference type="Google" id="ProtNLM"/>
    </source>
</evidence>
<feature type="transmembrane region" description="Helical" evidence="8">
    <location>
        <begin position="332"/>
        <end position="351"/>
    </location>
</feature>
<evidence type="ECO:0000256" key="5">
    <source>
        <dbReference type="ARBA" id="ARBA00022989"/>
    </source>
</evidence>
<evidence type="ECO:0000313" key="11">
    <source>
        <dbReference type="EMBL" id="GMA89007.1"/>
    </source>
</evidence>
<dbReference type="Proteomes" id="UP001157017">
    <property type="component" value="Unassembled WGS sequence"/>
</dbReference>
<dbReference type="EMBL" id="BSUZ01000001">
    <property type="protein sequence ID" value="GMA89007.1"/>
    <property type="molecule type" value="Genomic_DNA"/>
</dbReference>
<feature type="region of interest" description="Disordered" evidence="7">
    <location>
        <begin position="541"/>
        <end position="656"/>
    </location>
</feature>
<keyword evidence="5 8" id="KW-1133">Transmembrane helix</keyword>
<dbReference type="SUPFAM" id="SSF82866">
    <property type="entry name" value="Multidrug efflux transporter AcrB transmembrane domain"/>
    <property type="match status" value="2"/>
</dbReference>
<feature type="transmembrane region" description="Helical" evidence="8">
    <location>
        <begin position="358"/>
        <end position="379"/>
    </location>
</feature>
<dbReference type="Pfam" id="PF22725">
    <property type="entry name" value="GFO_IDH_MocA_C3"/>
    <property type="match status" value="1"/>
</dbReference>
<gene>
    <name evidence="11" type="ORF">GCM10025868_42570</name>
</gene>
<evidence type="ECO:0000256" key="2">
    <source>
        <dbReference type="ARBA" id="ARBA00010157"/>
    </source>
</evidence>
<feature type="region of interest" description="Disordered" evidence="7">
    <location>
        <begin position="957"/>
        <end position="1045"/>
    </location>
</feature>
<evidence type="ECO:0000259" key="10">
    <source>
        <dbReference type="Pfam" id="PF22725"/>
    </source>
</evidence>
<evidence type="ECO:0000313" key="12">
    <source>
        <dbReference type="Proteomes" id="UP001157017"/>
    </source>
</evidence>
<keyword evidence="3" id="KW-1003">Cell membrane</keyword>
<feature type="compositionally biased region" description="Basic and acidic residues" evidence="7">
    <location>
        <begin position="805"/>
        <end position="820"/>
    </location>
</feature>
<feature type="region of interest" description="Disordered" evidence="7">
    <location>
        <begin position="798"/>
        <end position="827"/>
    </location>
</feature>
<feature type="compositionally biased region" description="Basic residues" evidence="7">
    <location>
        <begin position="614"/>
        <end position="652"/>
    </location>
</feature>
<evidence type="ECO:0000256" key="6">
    <source>
        <dbReference type="ARBA" id="ARBA00023136"/>
    </source>
</evidence>
<feature type="transmembrane region" description="Helical" evidence="8">
    <location>
        <begin position="459"/>
        <end position="483"/>
    </location>
</feature>
<feature type="domain" description="Membrane transport protein MMPL" evidence="9">
    <location>
        <begin position="254"/>
        <end position="503"/>
    </location>
</feature>
<name>A0ABQ6JL60_9ACTN</name>
<evidence type="ECO:0000256" key="4">
    <source>
        <dbReference type="ARBA" id="ARBA00022692"/>
    </source>
</evidence>
<feature type="domain" description="Membrane transport protein MMPL" evidence="9">
    <location>
        <begin position="1"/>
        <end position="60"/>
    </location>
</feature>
<evidence type="ECO:0000256" key="1">
    <source>
        <dbReference type="ARBA" id="ARBA00004651"/>
    </source>
</evidence>
<comment type="subcellular location">
    <subcellularLocation>
        <location evidence="1">Cell membrane</location>
        <topology evidence="1">Multi-pass membrane protein</topology>
    </subcellularLocation>
</comment>
<evidence type="ECO:0000256" key="7">
    <source>
        <dbReference type="SAM" id="MobiDB-lite"/>
    </source>
</evidence>
<dbReference type="Gene3D" id="3.30.360.10">
    <property type="entry name" value="Dihydrodipicolinate Reductase, domain 2"/>
    <property type="match status" value="1"/>
</dbReference>
<feature type="compositionally biased region" description="Polar residues" evidence="7">
    <location>
        <begin position="551"/>
        <end position="566"/>
    </location>
</feature>
<feature type="transmembrane region" description="Helical" evidence="8">
    <location>
        <begin position="12"/>
        <end position="31"/>
    </location>
</feature>
<dbReference type="InterPro" id="IPR050545">
    <property type="entry name" value="Mycobact_MmpL"/>
</dbReference>
<feature type="transmembrane region" description="Helical" evidence="8">
    <location>
        <begin position="177"/>
        <end position="196"/>
    </location>
</feature>
<feature type="compositionally biased region" description="Low complexity" evidence="7">
    <location>
        <begin position="588"/>
        <end position="600"/>
    </location>
</feature>
<keyword evidence="12" id="KW-1185">Reference proteome</keyword>
<comment type="similarity">
    <text evidence="2">Belongs to the resistance-nodulation-cell division (RND) (TC 2.A.6) family. MmpL subfamily.</text>
</comment>
<proteinExistence type="inferred from homology"/>
<dbReference type="Gene3D" id="1.20.1640.10">
    <property type="entry name" value="Multidrug efflux transporter AcrB transmembrane domain"/>
    <property type="match status" value="2"/>
</dbReference>
<dbReference type="PANTHER" id="PTHR33406">
    <property type="entry name" value="MEMBRANE PROTEIN MJ1562-RELATED"/>
    <property type="match status" value="1"/>
</dbReference>
<dbReference type="InterPro" id="IPR055170">
    <property type="entry name" value="GFO_IDH_MocA-like_dom"/>
</dbReference>
<evidence type="ECO:0000256" key="8">
    <source>
        <dbReference type="SAM" id="Phobius"/>
    </source>
</evidence>
<keyword evidence="6 8" id="KW-0472">Membrane</keyword>
<reference evidence="12" key="1">
    <citation type="journal article" date="2019" name="Int. J. Syst. Evol. Microbiol.">
        <title>The Global Catalogue of Microorganisms (GCM) 10K type strain sequencing project: providing services to taxonomists for standard genome sequencing and annotation.</title>
        <authorList>
            <consortium name="The Broad Institute Genomics Platform"/>
            <consortium name="The Broad Institute Genome Sequencing Center for Infectious Disease"/>
            <person name="Wu L."/>
            <person name="Ma J."/>
        </authorList>
    </citation>
    <scope>NUCLEOTIDE SEQUENCE [LARGE SCALE GENOMIC DNA]</scope>
    <source>
        <strain evidence="12">NBRC 108730</strain>
    </source>
</reference>
<evidence type="ECO:0000256" key="3">
    <source>
        <dbReference type="ARBA" id="ARBA00022475"/>
    </source>
</evidence>
<dbReference type="SUPFAM" id="SSF55347">
    <property type="entry name" value="Glyceraldehyde-3-phosphate dehydrogenase-like, C-terminal domain"/>
    <property type="match status" value="1"/>
</dbReference>
<dbReference type="Pfam" id="PF03176">
    <property type="entry name" value="MMPL"/>
    <property type="match status" value="2"/>
</dbReference>
<accession>A0ABQ6JL60</accession>
<protein>
    <recommendedName>
        <fullName evidence="13">SSD domain-containing protein</fullName>
    </recommendedName>
</protein>
<evidence type="ECO:0000259" key="9">
    <source>
        <dbReference type="Pfam" id="PF03176"/>
    </source>
</evidence>
<dbReference type="PANTHER" id="PTHR33406:SF6">
    <property type="entry name" value="MEMBRANE PROTEIN YDGH-RELATED"/>
    <property type="match status" value="1"/>
</dbReference>
<feature type="transmembrane region" description="Helical" evidence="8">
    <location>
        <begin position="427"/>
        <end position="453"/>
    </location>
</feature>
<organism evidence="11 12">
    <name type="scientific">Angustibacter aerolatus</name>
    <dbReference type="NCBI Taxonomy" id="1162965"/>
    <lineage>
        <taxon>Bacteria</taxon>
        <taxon>Bacillati</taxon>
        <taxon>Actinomycetota</taxon>
        <taxon>Actinomycetes</taxon>
        <taxon>Kineosporiales</taxon>
        <taxon>Kineosporiaceae</taxon>
    </lineage>
</organism>
<feature type="transmembrane region" description="Helical" evidence="8">
    <location>
        <begin position="86"/>
        <end position="105"/>
    </location>
</feature>
<dbReference type="InterPro" id="IPR004869">
    <property type="entry name" value="MMPL_dom"/>
</dbReference>
<comment type="caution">
    <text evidence="11">The sequence shown here is derived from an EMBL/GenBank/DDBJ whole genome shotgun (WGS) entry which is preliminary data.</text>
</comment>
<feature type="compositionally biased region" description="Basic residues" evidence="7">
    <location>
        <begin position="968"/>
        <end position="1014"/>
    </location>
</feature>
<feature type="transmembrane region" description="Helical" evidence="8">
    <location>
        <begin position="394"/>
        <end position="415"/>
    </location>
</feature>
<sequence>MRRAWRRAVEPIAASAATVVLGLLCLLLSRLGSTRGLGPVGAIGITGALLAALTLLPVLLLWPVVIVGLVAAGVGFALGSVLLGPVAGAVLAALVVLAVVALGALRHRALQAPAADAAAATGRVARLGRLAARAPSGRWLFWPRVPGLDHVHQEDQVASGGGLWGRVARLVGGHPRLVWTTVLVVLLGAACFAPTLQADGISQTDVFRGRVESVDGSKVLARHFPGGSGSPALLVVPEADAADAQRVVEAVPGIARWPSPLRPAPAVGYGRGWSSTGRCRLEATLAPAADSTAGEEVVQRLRTAVDAVGQDVLVGGRRPCRLDVRDASDRDLRVIVPAVLVVILLVLMLLLRAVVAPVLLVLANVLSFAATLGVSALVFDHVFGFPGGDPSIPLYAFVFLVALGIDYSIFLMTRVREEAGHRGPRPGVLVGLAVTGGVITSAGVVLSATFGALGSVPILFLQQVAFIVAFGVLLDTLVVRSLLVPALAHDLGRAAWWPGRLSRVPAVEQPAPVEAATAGSTTPSTSDRLCPWRTRARSGWHWSGTAWPGGRSTNRSCRPPASTSAWSPRATRSVRSRRSPTCPARRWSTTSTPCSPAATSLGVEPGGAGQPDRRARRPGARLHRRGHAVRGRQAAGRRRRRRTSRGRARRAGRRADVRLPEPPLRRRAPHAAALLADGVLGDVLRYEKRWERWRPVPKDRWRERATAVEGGGLLLDLHSHLVDGAVRLLGRVVEVHAELATRTTAAEDDAFLSLLHESGVRSHLGALSTAAAPGPRTRVLGSQAAYVVTEFEGEVTGFPGLASPDDEHTGWVVRGDERSPARTAPGEPADFYREVAAAVRGLGPVPVAPSDAVHVLDVLDAARVSDREHSVVRLYSRLVGQRWQQPRLDPLLDHLAVDEGDDVRALAGLFGHRLDHRGALVPDADAVIGAVRLGQGAGPHQARAPADAAAPRCRSARRCRTATAPARSSRHAGRVRRSRWCRRGTSRWTRRRPRPAPRRPPRPRAARRRGRAPARPRAGWRPTRRRPRSRPAPAGAPARRARSAS</sequence>
<keyword evidence="4 8" id="KW-0812">Transmembrane</keyword>
<feature type="domain" description="GFO/IDH/MocA-like oxidoreductase" evidence="10">
    <location>
        <begin position="671"/>
        <end position="786"/>
    </location>
</feature>